<feature type="compositionally biased region" description="Basic residues" evidence="1">
    <location>
        <begin position="463"/>
        <end position="476"/>
    </location>
</feature>
<feature type="compositionally biased region" description="Low complexity" evidence="1">
    <location>
        <begin position="477"/>
        <end position="489"/>
    </location>
</feature>
<feature type="region of interest" description="Disordered" evidence="1">
    <location>
        <begin position="449"/>
        <end position="496"/>
    </location>
</feature>
<keyword evidence="3" id="KW-1185">Reference proteome</keyword>
<sequence length="496" mass="56087">MRYYCCCFGTTTEETLEEVHRKGTSAWEQYRTSTTETDKPKSQLLTEAIDFYNQALTRAQSDDPFRPTILISLISALLEDKSPSPQDLALIELHFAEVISKNTARGTTLKRDEGYSITVALGGHYERLYKASSDPNDFDHCLSNYTEAARSYAPSPEEQIQWFLKVAELHLTRAEDSHLEKALNALHAARGLCQDEAYEQRLRISKGTYSAHKKRYAQRKGKADLEAAIAECDYALSLRPPKKDRFELLNEYVQGAWVLMRTHEAGGGNRAKAVARGREYIDLVVTYRQAGNDGKLQRAVFRLANILSWSKANPSVEDLDEAIVLYTEAQRLHGQGGSPHLLGKKAAAIWLRCGAKEDWSRLQEVIDLSTTAFEGTDEPNDKRKLALTLGSMYLDKVNNGLKFDTRDIETAREYWWKAAEIGAEDHCRDSFKELGREISGTISRLRAAGRLKEDSEDRESNHARTRKLIGQRRRSLSRSSRGSIERSGSFAKYDSD</sequence>
<dbReference type="AlphaFoldDB" id="A0A8H6HFI6"/>
<accession>A0A8H6HFI6</accession>
<evidence type="ECO:0000256" key="1">
    <source>
        <dbReference type="SAM" id="MobiDB-lite"/>
    </source>
</evidence>
<dbReference type="Proteomes" id="UP000521943">
    <property type="component" value="Unassembled WGS sequence"/>
</dbReference>
<organism evidence="2 3">
    <name type="scientific">Ephemerocybe angulata</name>
    <dbReference type="NCBI Taxonomy" id="980116"/>
    <lineage>
        <taxon>Eukaryota</taxon>
        <taxon>Fungi</taxon>
        <taxon>Dikarya</taxon>
        <taxon>Basidiomycota</taxon>
        <taxon>Agaricomycotina</taxon>
        <taxon>Agaricomycetes</taxon>
        <taxon>Agaricomycetidae</taxon>
        <taxon>Agaricales</taxon>
        <taxon>Agaricineae</taxon>
        <taxon>Psathyrellaceae</taxon>
        <taxon>Ephemerocybe</taxon>
    </lineage>
</organism>
<name>A0A8H6HFI6_9AGAR</name>
<feature type="compositionally biased region" description="Basic and acidic residues" evidence="1">
    <location>
        <begin position="450"/>
        <end position="462"/>
    </location>
</feature>
<dbReference type="OrthoDB" id="10281561at2759"/>
<protein>
    <submittedName>
        <fullName evidence="2">Uncharacterized protein</fullName>
    </submittedName>
</protein>
<comment type="caution">
    <text evidence="2">The sequence shown here is derived from an EMBL/GenBank/DDBJ whole genome shotgun (WGS) entry which is preliminary data.</text>
</comment>
<evidence type="ECO:0000313" key="3">
    <source>
        <dbReference type="Proteomes" id="UP000521943"/>
    </source>
</evidence>
<proteinExistence type="predicted"/>
<dbReference type="EMBL" id="JACGCI010000113">
    <property type="protein sequence ID" value="KAF6744841.1"/>
    <property type="molecule type" value="Genomic_DNA"/>
</dbReference>
<reference evidence="2 3" key="1">
    <citation type="submission" date="2020-07" db="EMBL/GenBank/DDBJ databases">
        <title>Comparative genomics of pyrophilous fungi reveals a link between fire events and developmental genes.</title>
        <authorList>
            <consortium name="DOE Joint Genome Institute"/>
            <person name="Steindorff A.S."/>
            <person name="Carver A."/>
            <person name="Calhoun S."/>
            <person name="Stillman K."/>
            <person name="Liu H."/>
            <person name="Lipzen A."/>
            <person name="Pangilinan J."/>
            <person name="Labutti K."/>
            <person name="Bruns T.D."/>
            <person name="Grigoriev I.V."/>
        </authorList>
    </citation>
    <scope>NUCLEOTIDE SEQUENCE [LARGE SCALE GENOMIC DNA]</scope>
    <source>
        <strain evidence="2 3">CBS 144469</strain>
    </source>
</reference>
<gene>
    <name evidence="2" type="ORF">DFP72DRAFT_857017</name>
</gene>
<evidence type="ECO:0000313" key="2">
    <source>
        <dbReference type="EMBL" id="KAF6744841.1"/>
    </source>
</evidence>